<evidence type="ECO:0000259" key="9">
    <source>
        <dbReference type="Pfam" id="PF02223"/>
    </source>
</evidence>
<gene>
    <name evidence="8" type="primary">tmk</name>
    <name evidence="10" type="ORF">BRCON_0338</name>
</gene>
<dbReference type="GO" id="GO:0004798">
    <property type="term" value="F:dTMP kinase activity"/>
    <property type="evidence" value="ECO:0007669"/>
    <property type="project" value="UniProtKB-UniRule"/>
</dbReference>
<feature type="domain" description="Thymidylate kinase-like" evidence="9">
    <location>
        <begin position="24"/>
        <end position="205"/>
    </location>
</feature>
<evidence type="ECO:0000313" key="11">
    <source>
        <dbReference type="Proteomes" id="UP000262583"/>
    </source>
</evidence>
<dbReference type="SUPFAM" id="SSF52540">
    <property type="entry name" value="P-loop containing nucleoside triphosphate hydrolases"/>
    <property type="match status" value="1"/>
</dbReference>
<keyword evidence="6 8" id="KW-0067">ATP-binding</keyword>
<dbReference type="GO" id="GO:0005737">
    <property type="term" value="C:cytoplasm"/>
    <property type="evidence" value="ECO:0007669"/>
    <property type="project" value="TreeGrafter"/>
</dbReference>
<dbReference type="InterPro" id="IPR027417">
    <property type="entry name" value="P-loop_NTPase"/>
</dbReference>
<dbReference type="CDD" id="cd01672">
    <property type="entry name" value="TMPK"/>
    <property type="match status" value="1"/>
</dbReference>
<dbReference type="GO" id="GO:0006235">
    <property type="term" value="P:dTTP biosynthetic process"/>
    <property type="evidence" value="ECO:0007669"/>
    <property type="project" value="UniProtKB-UniRule"/>
</dbReference>
<evidence type="ECO:0000313" key="10">
    <source>
        <dbReference type="EMBL" id="AXA35115.1"/>
    </source>
</evidence>
<name>A0A2Z4Y3S9_SUMC1</name>
<dbReference type="InterPro" id="IPR039430">
    <property type="entry name" value="Thymidylate_kin-like_dom"/>
</dbReference>
<evidence type="ECO:0000256" key="6">
    <source>
        <dbReference type="ARBA" id="ARBA00022840"/>
    </source>
</evidence>
<dbReference type="KEGG" id="schv:BRCON_0338"/>
<keyword evidence="5 8" id="KW-0418">Kinase</keyword>
<proteinExistence type="inferred from homology"/>
<evidence type="ECO:0000256" key="5">
    <source>
        <dbReference type="ARBA" id="ARBA00022777"/>
    </source>
</evidence>
<evidence type="ECO:0000256" key="7">
    <source>
        <dbReference type="ARBA" id="ARBA00048743"/>
    </source>
</evidence>
<keyword evidence="3 8" id="KW-0545">Nucleotide biosynthesis</keyword>
<evidence type="ECO:0000256" key="8">
    <source>
        <dbReference type="HAMAP-Rule" id="MF_00165"/>
    </source>
</evidence>
<dbReference type="EC" id="2.7.4.9" evidence="8"/>
<dbReference type="PANTHER" id="PTHR10344:SF4">
    <property type="entry name" value="UMP-CMP KINASE 2, MITOCHONDRIAL"/>
    <property type="match status" value="1"/>
</dbReference>
<organism evidence="10 11">
    <name type="scientific">Sumerlaea chitinivorans</name>
    <dbReference type="NCBI Taxonomy" id="2250252"/>
    <lineage>
        <taxon>Bacteria</taxon>
        <taxon>Candidatus Sumerlaeota</taxon>
        <taxon>Candidatus Sumerlaeia</taxon>
        <taxon>Candidatus Sumerlaeales</taxon>
        <taxon>Candidatus Sumerlaeaceae</taxon>
        <taxon>Candidatus Sumerlaea</taxon>
    </lineage>
</organism>
<feature type="binding site" evidence="8">
    <location>
        <begin position="26"/>
        <end position="33"/>
    </location>
    <ligand>
        <name>ATP</name>
        <dbReference type="ChEBI" id="CHEBI:30616"/>
    </ligand>
</feature>
<evidence type="ECO:0000256" key="3">
    <source>
        <dbReference type="ARBA" id="ARBA00022727"/>
    </source>
</evidence>
<reference evidence="10 11" key="1">
    <citation type="submission" date="2018-05" db="EMBL/GenBank/DDBJ databases">
        <title>A metagenomic window into the 2 km-deep terrestrial subsurface aquifer revealed taxonomically and functionally diverse microbial community comprising novel uncultured bacterial lineages.</title>
        <authorList>
            <person name="Kadnikov V.V."/>
            <person name="Mardanov A.V."/>
            <person name="Beletsky A.V."/>
            <person name="Banks D."/>
            <person name="Pimenov N.V."/>
            <person name="Frank Y.A."/>
            <person name="Karnachuk O.V."/>
            <person name="Ravin N.V."/>
        </authorList>
    </citation>
    <scope>NUCLEOTIDE SEQUENCE [LARGE SCALE GENOMIC DNA]</scope>
    <source>
        <strain evidence="10">BY</strain>
    </source>
</reference>
<dbReference type="Pfam" id="PF02223">
    <property type="entry name" value="Thymidylate_kin"/>
    <property type="match status" value="1"/>
</dbReference>
<accession>A0A2Z4Y3S9</accession>
<evidence type="ECO:0000256" key="2">
    <source>
        <dbReference type="ARBA" id="ARBA00022679"/>
    </source>
</evidence>
<comment type="catalytic activity">
    <reaction evidence="7 8">
        <text>dTMP + ATP = dTDP + ADP</text>
        <dbReference type="Rhea" id="RHEA:13517"/>
        <dbReference type="ChEBI" id="CHEBI:30616"/>
        <dbReference type="ChEBI" id="CHEBI:58369"/>
        <dbReference type="ChEBI" id="CHEBI:63528"/>
        <dbReference type="ChEBI" id="CHEBI:456216"/>
        <dbReference type="EC" id="2.7.4.9"/>
    </reaction>
</comment>
<dbReference type="Proteomes" id="UP000262583">
    <property type="component" value="Chromosome"/>
</dbReference>
<dbReference type="GO" id="GO:0005524">
    <property type="term" value="F:ATP binding"/>
    <property type="evidence" value="ECO:0007669"/>
    <property type="project" value="UniProtKB-UniRule"/>
</dbReference>
<sequence length="222" mass="25462">METVRNEDEKLTPRRLRGGLLIAFEGIDGAGKTTQAKMAVARLQDEGFDAVYLREPTDGPYGKRLRELMVAGREKISPHEEFELFLLDRKEDVERNIRPALERGAIVCIDRYYLSSMAYQGALGLDPAMIQRENEKIAPVPDLILYFHLPVEICLQRIRQSRDTGLNLFEQQAYQERVAKMFEQMQFSQWVQLDATLDIETLHNLVMRIIHGAISTRLGAGR</sequence>
<dbReference type="GO" id="GO:0006227">
    <property type="term" value="P:dUDP biosynthetic process"/>
    <property type="evidence" value="ECO:0007669"/>
    <property type="project" value="TreeGrafter"/>
</dbReference>
<dbReference type="EMBL" id="CP030759">
    <property type="protein sequence ID" value="AXA35115.1"/>
    <property type="molecule type" value="Genomic_DNA"/>
</dbReference>
<dbReference type="NCBIfam" id="TIGR00041">
    <property type="entry name" value="DTMP_kinase"/>
    <property type="match status" value="1"/>
</dbReference>
<keyword evidence="2 8" id="KW-0808">Transferase</keyword>
<dbReference type="InterPro" id="IPR018094">
    <property type="entry name" value="Thymidylate_kinase"/>
</dbReference>
<dbReference type="PANTHER" id="PTHR10344">
    <property type="entry name" value="THYMIDYLATE KINASE"/>
    <property type="match status" value="1"/>
</dbReference>
<dbReference type="GO" id="GO:0006233">
    <property type="term" value="P:dTDP biosynthetic process"/>
    <property type="evidence" value="ECO:0007669"/>
    <property type="project" value="InterPro"/>
</dbReference>
<comment type="similarity">
    <text evidence="1 8">Belongs to the thymidylate kinase family.</text>
</comment>
<evidence type="ECO:0000256" key="4">
    <source>
        <dbReference type="ARBA" id="ARBA00022741"/>
    </source>
</evidence>
<keyword evidence="4 8" id="KW-0547">Nucleotide-binding</keyword>
<comment type="function">
    <text evidence="8">Phosphorylation of dTMP to form dTDP in both de novo and salvage pathways of dTTP synthesis.</text>
</comment>
<dbReference type="Gene3D" id="3.40.50.300">
    <property type="entry name" value="P-loop containing nucleotide triphosphate hydrolases"/>
    <property type="match status" value="1"/>
</dbReference>
<dbReference type="AlphaFoldDB" id="A0A2Z4Y3S9"/>
<protein>
    <recommendedName>
        <fullName evidence="8">Thymidylate kinase</fullName>
        <ecNumber evidence="8">2.7.4.9</ecNumber>
    </recommendedName>
    <alternativeName>
        <fullName evidence="8">dTMP kinase</fullName>
    </alternativeName>
</protein>
<dbReference type="HAMAP" id="MF_00165">
    <property type="entry name" value="Thymidylate_kinase"/>
    <property type="match status" value="1"/>
</dbReference>
<evidence type="ECO:0000256" key="1">
    <source>
        <dbReference type="ARBA" id="ARBA00009776"/>
    </source>
</evidence>